<dbReference type="Proteomes" id="UP000289600">
    <property type="component" value="Segment"/>
</dbReference>
<dbReference type="Gene3D" id="3.40.50.300">
    <property type="entry name" value="P-loop containing nucleotide triphosphate hydrolases"/>
    <property type="match status" value="1"/>
</dbReference>
<sequence>MAQVQNNNNDKNVFVGPDYSKMIQMNTNHAIIEAFISMLFSRNQKFSVFTILKMVRNMAILLVVKTCLEDLKSFVDKFKFTNLNSVRYLYQRIKFSEIEYAIIQHNDKWKLNDININMTTLSPFLEKKSIYVGRPDNYYFDYRSSIIKVYVGTDKIVFHVPKIDAVTQYISQDILLHNKEIIMGGRTSMHKVRFMNSGILKFEPISMNVTYGTEAYKNLQESLLRYFFIDENIKCQYAPYCVNFNGEPGTGKTTFAYFIAQKGIFDRVLIYNLVQLGNNSDDFISVISSLERTIINSSPNKDKLPEKCERILLVLDEVDKWLDSFINKQIDKLREDSRKVTQNSPQQNTGNSQQQQQQSVSNVCNFAKLTPEEEDDKRKQIRTEFLDQLYNVIDGQCLQSNRKYVIIFNTNCFDKLFEGCDSEKYKATRHRFEKYNFSKIGKEEIINYLKFHNEMYIDGMNVSENNDNIEILRKMCIGDENIYDQVPDDIKISYRKLEQIIRSNTYDIENTIRCLSNPINYRDD</sequence>
<organism evidence="3 4">
    <name type="scientific">Moumouvirus australiensis</name>
    <dbReference type="NCBI Taxonomy" id="2109587"/>
    <lineage>
        <taxon>Viruses</taxon>
        <taxon>Varidnaviria</taxon>
        <taxon>Bamfordvirae</taxon>
        <taxon>Nucleocytoviricota</taxon>
        <taxon>Megaviricetes</taxon>
        <taxon>Imitervirales</taxon>
        <taxon>Mimiviridae</taxon>
        <taxon>Megamimivirinae</taxon>
        <taxon>Moumouvirus</taxon>
        <taxon>Moumouvirus australiense</taxon>
    </lineage>
</organism>
<dbReference type="SUPFAM" id="SSF52540">
    <property type="entry name" value="P-loop containing nucleoside triphosphate hydrolases"/>
    <property type="match status" value="1"/>
</dbReference>
<dbReference type="Pfam" id="PF00004">
    <property type="entry name" value="AAA"/>
    <property type="match status" value="1"/>
</dbReference>
<evidence type="ECO:0000313" key="4">
    <source>
        <dbReference type="Proteomes" id="UP000289600"/>
    </source>
</evidence>
<evidence type="ECO:0000259" key="2">
    <source>
        <dbReference type="Pfam" id="PF00004"/>
    </source>
</evidence>
<gene>
    <name evidence="3" type="ORF">mc_213</name>
</gene>
<dbReference type="InterPro" id="IPR027417">
    <property type="entry name" value="P-loop_NTPase"/>
</dbReference>
<dbReference type="GO" id="GO:0016887">
    <property type="term" value="F:ATP hydrolysis activity"/>
    <property type="evidence" value="ECO:0007669"/>
    <property type="project" value="InterPro"/>
</dbReference>
<feature type="compositionally biased region" description="Low complexity" evidence="1">
    <location>
        <begin position="342"/>
        <end position="358"/>
    </location>
</feature>
<dbReference type="InterPro" id="IPR003959">
    <property type="entry name" value="ATPase_AAA_core"/>
</dbReference>
<protein>
    <submittedName>
        <fullName evidence="3">AAA family ATPase domain protein</fullName>
    </submittedName>
</protein>
<evidence type="ECO:0000313" key="3">
    <source>
        <dbReference type="EMBL" id="AVL94599.1"/>
    </source>
</evidence>
<dbReference type="GO" id="GO:0005524">
    <property type="term" value="F:ATP binding"/>
    <property type="evidence" value="ECO:0007669"/>
    <property type="project" value="InterPro"/>
</dbReference>
<name>A0A2P1EL31_9VIRU</name>
<accession>A0A2P1EL31</accession>
<proteinExistence type="predicted"/>
<dbReference type="EMBL" id="MG807320">
    <property type="protein sequence ID" value="AVL94599.1"/>
    <property type="molecule type" value="Genomic_DNA"/>
</dbReference>
<reference evidence="4" key="1">
    <citation type="submission" date="2018-01" db="EMBL/GenBank/DDBJ databases">
        <title>Testimony of 'menage a trois' revealed by the proteome of Megavirus virophage.</title>
        <authorList>
            <person name="Jeudy S."/>
            <person name="Bertaux L."/>
            <person name="Alempic J.-M."/>
            <person name="Lartigue A."/>
            <person name="Legendre M."/>
            <person name="Philippe N."/>
            <person name="Beucher L."/>
            <person name="Biondi E."/>
            <person name="Juul S."/>
            <person name="Turner D."/>
            <person name="Coute Y."/>
            <person name="Claverie J.-M."/>
            <person name="Abergel C."/>
        </authorList>
    </citation>
    <scope>NUCLEOTIDE SEQUENCE [LARGE SCALE GENOMIC DNA]</scope>
</reference>
<evidence type="ECO:0000256" key="1">
    <source>
        <dbReference type="SAM" id="MobiDB-lite"/>
    </source>
</evidence>
<feature type="region of interest" description="Disordered" evidence="1">
    <location>
        <begin position="336"/>
        <end position="358"/>
    </location>
</feature>
<keyword evidence="4" id="KW-1185">Reference proteome</keyword>
<feature type="domain" description="ATPase AAA-type core" evidence="2">
    <location>
        <begin position="244"/>
        <end position="325"/>
    </location>
</feature>